<dbReference type="Gene3D" id="2.40.50.100">
    <property type="match status" value="1"/>
</dbReference>
<organism evidence="13 14">
    <name type="scientific">Maridesulfovibrio salexigens (strain ATCC 14822 / DSM 2638 / NCIMB 8403 / VKM B-1763)</name>
    <name type="common">Desulfovibrio salexigens</name>
    <dbReference type="NCBI Taxonomy" id="526222"/>
    <lineage>
        <taxon>Bacteria</taxon>
        <taxon>Pseudomonadati</taxon>
        <taxon>Thermodesulfobacteriota</taxon>
        <taxon>Desulfovibrionia</taxon>
        <taxon>Desulfovibrionales</taxon>
        <taxon>Desulfovibrionaceae</taxon>
        <taxon>Maridesulfovibrio</taxon>
    </lineage>
</organism>
<evidence type="ECO:0000259" key="11">
    <source>
        <dbReference type="Pfam" id="PF25917"/>
    </source>
</evidence>
<comment type="similarity">
    <text evidence="2">Belongs to the membrane fusion protein (MFP) (TC 8.A.1) family.</text>
</comment>
<sequence>MKKRRKGILLHLPMRAYSSLGGWAGKMVESKPKQETEFMPGALEVVETPPSPTGRIIIRTIILFVVISVLWATFSRIDVVATASGKIIPSGKAKIIQPAEIGVVQQILVKEGQSVKKGDLLISLDPTINEADITEFENQLIRAYCDNILYSALSRWKVGTSVDKKLVFTEGTDSNLKLLYQHRFEYEAMAINDKLSGINGEIEKDKIHQQNLKHQIKKKFAVLEIITKRTEAMRKLYEQDSASEHDWLFQEQKRVAAEQDYESAKQEEQECLASIEKLERDKKQVISEFRRDTLHKKSDAENMIETLQQRLAKAQQRNRLQQLTAPVDGEVQQLSVHTIGGVVKEAQPLMVIVPEQSVLEVEASILNRDIGFVKEGQLAEVKLEAFPYTEYGSIPGEVMSVSSDAVQDKDGNLTFLCRVKLNQDFIPVNGQKVRLIPGMRATAEVAIRKRRLITYFLSPLMKYKTESLRER</sequence>
<evidence type="ECO:0000259" key="12">
    <source>
        <dbReference type="Pfam" id="PF26002"/>
    </source>
</evidence>
<dbReference type="Pfam" id="PF25917">
    <property type="entry name" value="BSH_RND"/>
    <property type="match status" value="1"/>
</dbReference>
<dbReference type="InterPro" id="IPR058625">
    <property type="entry name" value="MdtA-like_BSH"/>
</dbReference>
<dbReference type="RefSeq" id="WP_015851948.1">
    <property type="nucleotide sequence ID" value="NC_012881.1"/>
</dbReference>
<evidence type="ECO:0000256" key="4">
    <source>
        <dbReference type="ARBA" id="ARBA00022475"/>
    </source>
</evidence>
<dbReference type="eggNOG" id="COG0845">
    <property type="taxonomic scope" value="Bacteria"/>
</dbReference>
<keyword evidence="14" id="KW-1185">Reference proteome</keyword>
<feature type="domain" description="AprE-like beta-barrel" evidence="12">
    <location>
        <begin position="359"/>
        <end position="446"/>
    </location>
</feature>
<keyword evidence="8 10" id="KW-0472">Membrane</keyword>
<dbReference type="GO" id="GO:0005886">
    <property type="term" value="C:plasma membrane"/>
    <property type="evidence" value="ECO:0007669"/>
    <property type="project" value="UniProtKB-SubCell"/>
</dbReference>
<evidence type="ECO:0000256" key="7">
    <source>
        <dbReference type="ARBA" id="ARBA00022989"/>
    </source>
</evidence>
<evidence type="ECO:0000256" key="1">
    <source>
        <dbReference type="ARBA" id="ARBA00004377"/>
    </source>
</evidence>
<dbReference type="AlphaFoldDB" id="C6BVF7"/>
<dbReference type="Proteomes" id="UP000002601">
    <property type="component" value="Chromosome"/>
</dbReference>
<dbReference type="PRINTS" id="PR01490">
    <property type="entry name" value="RTXTOXIND"/>
</dbReference>
<dbReference type="GO" id="GO:0015031">
    <property type="term" value="P:protein transport"/>
    <property type="evidence" value="ECO:0007669"/>
    <property type="project" value="InterPro"/>
</dbReference>
<proteinExistence type="inferred from homology"/>
<keyword evidence="3" id="KW-0813">Transport</keyword>
<dbReference type="PANTHER" id="PTHR30386">
    <property type="entry name" value="MEMBRANE FUSION SUBUNIT OF EMRAB-TOLC MULTIDRUG EFFLUX PUMP"/>
    <property type="match status" value="1"/>
</dbReference>
<dbReference type="Gene3D" id="1.10.287.470">
    <property type="entry name" value="Helix hairpin bin"/>
    <property type="match status" value="1"/>
</dbReference>
<evidence type="ECO:0000256" key="8">
    <source>
        <dbReference type="ARBA" id="ARBA00023136"/>
    </source>
</evidence>
<keyword evidence="5" id="KW-0997">Cell inner membrane</keyword>
<reference evidence="13 14" key="1">
    <citation type="submission" date="2009-06" db="EMBL/GenBank/DDBJ databases">
        <title>Complete sequence of Desulfovibrio salexigens DSM 2638.</title>
        <authorList>
            <consortium name="US DOE Joint Genome Institute"/>
            <person name="Lucas S."/>
            <person name="Copeland A."/>
            <person name="Lapidus A."/>
            <person name="Glavina del Rio T."/>
            <person name="Tice H."/>
            <person name="Bruce D."/>
            <person name="Goodwin L."/>
            <person name="Pitluck S."/>
            <person name="Munk A.C."/>
            <person name="Brettin T."/>
            <person name="Detter J.C."/>
            <person name="Han C."/>
            <person name="Tapia R."/>
            <person name="Larimer F."/>
            <person name="Land M."/>
            <person name="Hauser L."/>
            <person name="Kyrpides N."/>
            <person name="Anderson I."/>
            <person name="Wall J.D."/>
            <person name="Arkin A.P."/>
            <person name="Dehal P."/>
            <person name="Chivian D."/>
            <person name="Giles B."/>
            <person name="Hazen T.C."/>
        </authorList>
    </citation>
    <scope>NUCLEOTIDE SEQUENCE [LARGE SCALE GENOMIC DNA]</scope>
    <source>
        <strain evidence="14">ATCC 14822 / DSM 2638 / NCIMB 8403 / VKM B-1763</strain>
    </source>
</reference>
<evidence type="ECO:0000256" key="10">
    <source>
        <dbReference type="SAM" id="Phobius"/>
    </source>
</evidence>
<dbReference type="InterPro" id="IPR058982">
    <property type="entry name" value="Beta-barrel_AprE"/>
</dbReference>
<dbReference type="PANTHER" id="PTHR30386:SF27">
    <property type="entry name" value="MEMBRANE FUSION PROTEIN (MFP) FAMILY PROTEIN"/>
    <property type="match status" value="1"/>
</dbReference>
<evidence type="ECO:0000256" key="5">
    <source>
        <dbReference type="ARBA" id="ARBA00022519"/>
    </source>
</evidence>
<dbReference type="InterPro" id="IPR050739">
    <property type="entry name" value="MFP"/>
</dbReference>
<evidence type="ECO:0000256" key="3">
    <source>
        <dbReference type="ARBA" id="ARBA00022448"/>
    </source>
</evidence>
<dbReference type="NCBIfam" id="TIGR01843">
    <property type="entry name" value="type_I_hlyD"/>
    <property type="match status" value="1"/>
</dbReference>
<dbReference type="HOGENOM" id="CLU_023976_0_1_7"/>
<feature type="coiled-coil region" evidence="9">
    <location>
        <begin position="261"/>
        <end position="324"/>
    </location>
</feature>
<evidence type="ECO:0000256" key="2">
    <source>
        <dbReference type="ARBA" id="ARBA00009477"/>
    </source>
</evidence>
<keyword evidence="7 10" id="KW-1133">Transmembrane helix</keyword>
<feature type="transmembrane region" description="Helical" evidence="10">
    <location>
        <begin position="56"/>
        <end position="74"/>
    </location>
</feature>
<name>C6BVF7_MARSD</name>
<dbReference type="Pfam" id="PF26002">
    <property type="entry name" value="Beta-barrel_AprE"/>
    <property type="match status" value="1"/>
</dbReference>
<dbReference type="KEGG" id="dsa:Desal_2072"/>
<dbReference type="Gene3D" id="2.40.30.170">
    <property type="match status" value="1"/>
</dbReference>
<dbReference type="InterPro" id="IPR010129">
    <property type="entry name" value="T1SS_HlyD"/>
</dbReference>
<dbReference type="STRING" id="526222.Desal_2072"/>
<comment type="subcellular location">
    <subcellularLocation>
        <location evidence="1">Cell inner membrane</location>
        <topology evidence="1">Single-pass membrane protein</topology>
    </subcellularLocation>
</comment>
<feature type="domain" description="Multidrug resistance protein MdtA-like barrel-sandwich hybrid" evidence="11">
    <location>
        <begin position="102"/>
        <end position="353"/>
    </location>
</feature>
<evidence type="ECO:0000256" key="6">
    <source>
        <dbReference type="ARBA" id="ARBA00022692"/>
    </source>
</evidence>
<dbReference type="EMBL" id="CP001649">
    <property type="protein sequence ID" value="ACS80132.1"/>
    <property type="molecule type" value="Genomic_DNA"/>
</dbReference>
<evidence type="ECO:0000313" key="14">
    <source>
        <dbReference type="Proteomes" id="UP000002601"/>
    </source>
</evidence>
<dbReference type="SUPFAM" id="SSF111369">
    <property type="entry name" value="HlyD-like secretion proteins"/>
    <property type="match status" value="1"/>
</dbReference>
<evidence type="ECO:0000256" key="9">
    <source>
        <dbReference type="SAM" id="Coils"/>
    </source>
</evidence>
<protein>
    <submittedName>
        <fullName evidence="13">Type I secretion membrane fusion protein, HlyD family</fullName>
    </submittedName>
</protein>
<accession>C6BVF7</accession>
<evidence type="ECO:0000313" key="13">
    <source>
        <dbReference type="EMBL" id="ACS80132.1"/>
    </source>
</evidence>
<keyword evidence="9" id="KW-0175">Coiled coil</keyword>
<gene>
    <name evidence="13" type="ordered locus">Desal_2072</name>
</gene>
<keyword evidence="6 10" id="KW-0812">Transmembrane</keyword>
<keyword evidence="4" id="KW-1003">Cell membrane</keyword>
<dbReference type="OrthoDB" id="9810980at2"/>